<name>A0A380LMV7_9FIRM</name>
<keyword evidence="3" id="KW-1185">Reference proteome</keyword>
<organism evidence="2 3">
    <name type="scientific">Faecalicoccus pleomorphus</name>
    <dbReference type="NCBI Taxonomy" id="1323"/>
    <lineage>
        <taxon>Bacteria</taxon>
        <taxon>Bacillati</taxon>
        <taxon>Bacillota</taxon>
        <taxon>Erysipelotrichia</taxon>
        <taxon>Erysipelotrichales</taxon>
        <taxon>Erysipelotrichaceae</taxon>
        <taxon>Faecalicoccus</taxon>
    </lineage>
</organism>
<dbReference type="RefSeq" id="WP_115240824.1">
    <property type="nucleotide sequence ID" value="NZ_CALVFN010000004.1"/>
</dbReference>
<dbReference type="Proteomes" id="UP000255523">
    <property type="component" value="Unassembled WGS sequence"/>
</dbReference>
<feature type="transmembrane region" description="Helical" evidence="1">
    <location>
        <begin position="218"/>
        <end position="238"/>
    </location>
</feature>
<gene>
    <name evidence="2" type="ORF">NCTC11087_00814</name>
</gene>
<evidence type="ECO:0000313" key="2">
    <source>
        <dbReference type="EMBL" id="SUO03930.1"/>
    </source>
</evidence>
<dbReference type="GO" id="GO:0015234">
    <property type="term" value="F:thiamine transmembrane transporter activity"/>
    <property type="evidence" value="ECO:0007669"/>
    <property type="project" value="InterPro"/>
</dbReference>
<reference evidence="2 3" key="1">
    <citation type="submission" date="2018-06" db="EMBL/GenBank/DDBJ databases">
        <authorList>
            <consortium name="Pathogen Informatics"/>
            <person name="Doyle S."/>
        </authorList>
    </citation>
    <scope>NUCLEOTIDE SEQUENCE [LARGE SCALE GENOMIC DNA]</scope>
    <source>
        <strain evidence="2 3">NCTC11087</strain>
    </source>
</reference>
<dbReference type="AlphaFoldDB" id="A0A380LMV7"/>
<evidence type="ECO:0000313" key="3">
    <source>
        <dbReference type="Proteomes" id="UP000255523"/>
    </source>
</evidence>
<evidence type="ECO:0000256" key="1">
    <source>
        <dbReference type="SAM" id="Phobius"/>
    </source>
</evidence>
<dbReference type="Pfam" id="PF09515">
    <property type="entry name" value="Thia_YuaJ"/>
    <property type="match status" value="1"/>
</dbReference>
<feature type="transmembrane region" description="Helical" evidence="1">
    <location>
        <begin position="63"/>
        <end position="89"/>
    </location>
</feature>
<accession>A0A380LMV7</accession>
<sequence length="287" mass="32508">MKTSSITKGAMCVAIYGLLLLLNQQTGLMIEASLSWVFIMPILLYSASQGVRAGLVTGISMGLLSFLFGSFTTWFYSWSALLIGYLYGVGVHQQFRHRTNFFLCFFFSTATYIAMVYLWAALFGLDLHADFDAIASWISFIDFQAFCALFVLFMGFLQALCVHLLAILLCNRLHIPIRDIGSLKQIHGNSTFGMISIIVWLLFFFGQNVLEYPIWQTGLQICFFADCMLLSFFGAVVLIDYGIRHNIRKFSFFAIIGAVIPVVNLIWIFLGELDCLFAIRKNWDLRG</sequence>
<keyword evidence="1" id="KW-0472">Membrane</keyword>
<feature type="transmembrane region" description="Helical" evidence="1">
    <location>
        <begin position="101"/>
        <end position="123"/>
    </location>
</feature>
<dbReference type="InterPro" id="IPR012651">
    <property type="entry name" value="Thia_Transptr_ThiT"/>
</dbReference>
<keyword evidence="1" id="KW-0812">Transmembrane</keyword>
<dbReference type="OrthoDB" id="1769718at2"/>
<dbReference type="GO" id="GO:0005886">
    <property type="term" value="C:plasma membrane"/>
    <property type="evidence" value="ECO:0007669"/>
    <property type="project" value="InterPro"/>
</dbReference>
<proteinExistence type="predicted"/>
<dbReference type="GeneID" id="77461790"/>
<keyword evidence="1" id="KW-1133">Transmembrane helix</keyword>
<feature type="transmembrane region" description="Helical" evidence="1">
    <location>
        <begin position="6"/>
        <end position="22"/>
    </location>
</feature>
<dbReference type="EMBL" id="UHFX01000003">
    <property type="protein sequence ID" value="SUO03930.1"/>
    <property type="molecule type" value="Genomic_DNA"/>
</dbReference>
<feature type="transmembrane region" description="Helical" evidence="1">
    <location>
        <begin position="34"/>
        <end position="51"/>
    </location>
</feature>
<feature type="transmembrane region" description="Helical" evidence="1">
    <location>
        <begin position="190"/>
        <end position="206"/>
    </location>
</feature>
<protein>
    <submittedName>
        <fullName evidence="2">Predicted membrane protein</fullName>
    </submittedName>
</protein>
<feature type="transmembrane region" description="Helical" evidence="1">
    <location>
        <begin position="250"/>
        <end position="270"/>
    </location>
</feature>
<feature type="transmembrane region" description="Helical" evidence="1">
    <location>
        <begin position="143"/>
        <end position="169"/>
    </location>
</feature>